<evidence type="ECO:0000256" key="1">
    <source>
        <dbReference type="SAM" id="MobiDB-lite"/>
    </source>
</evidence>
<organism evidence="2 3">
    <name type="scientific">Plantactinospora endophytica</name>
    <dbReference type="NCBI Taxonomy" id="673535"/>
    <lineage>
        <taxon>Bacteria</taxon>
        <taxon>Bacillati</taxon>
        <taxon>Actinomycetota</taxon>
        <taxon>Actinomycetes</taxon>
        <taxon>Micromonosporales</taxon>
        <taxon>Micromonosporaceae</taxon>
        <taxon>Plantactinospora</taxon>
    </lineage>
</organism>
<dbReference type="Proteomes" id="UP000646749">
    <property type="component" value="Unassembled WGS sequence"/>
</dbReference>
<sequence>MFERLGLSTDSGSSRIPEEYDRTADDTTAVGLLRRGYARTGPGEATA</sequence>
<dbReference type="EMBL" id="BONW01000042">
    <property type="protein sequence ID" value="GIG92310.1"/>
    <property type="molecule type" value="Genomic_DNA"/>
</dbReference>
<comment type="caution">
    <text evidence="2">The sequence shown here is derived from an EMBL/GenBank/DDBJ whole genome shotgun (WGS) entry which is preliminary data.</text>
</comment>
<evidence type="ECO:0000313" key="2">
    <source>
        <dbReference type="EMBL" id="GIG92310.1"/>
    </source>
</evidence>
<evidence type="ECO:0000313" key="3">
    <source>
        <dbReference type="Proteomes" id="UP000646749"/>
    </source>
</evidence>
<name>A0ABQ4EC46_9ACTN</name>
<accession>A0ABQ4EC46</accession>
<dbReference type="RefSeq" id="WP_203870654.1">
    <property type="nucleotide sequence ID" value="NZ_BONW01000042.1"/>
</dbReference>
<proteinExistence type="predicted"/>
<keyword evidence="3" id="KW-1185">Reference proteome</keyword>
<reference evidence="2 3" key="1">
    <citation type="submission" date="2021-01" db="EMBL/GenBank/DDBJ databases">
        <title>Whole genome shotgun sequence of Plantactinospora endophytica NBRC 110450.</title>
        <authorList>
            <person name="Komaki H."/>
            <person name="Tamura T."/>
        </authorList>
    </citation>
    <scope>NUCLEOTIDE SEQUENCE [LARGE SCALE GENOMIC DNA]</scope>
    <source>
        <strain evidence="2 3">NBRC 110450</strain>
    </source>
</reference>
<gene>
    <name evidence="2" type="ORF">Pen02_72460</name>
</gene>
<feature type="region of interest" description="Disordered" evidence="1">
    <location>
        <begin position="1"/>
        <end position="21"/>
    </location>
</feature>
<protein>
    <submittedName>
        <fullName evidence="2">Uncharacterized protein</fullName>
    </submittedName>
</protein>